<dbReference type="AlphaFoldDB" id="A0A7X6JZS5"/>
<evidence type="ECO:0000256" key="2">
    <source>
        <dbReference type="ARBA" id="ARBA00023125"/>
    </source>
</evidence>
<dbReference type="Proteomes" id="UP000526408">
    <property type="component" value="Unassembled WGS sequence"/>
</dbReference>
<dbReference type="SUPFAM" id="SSF46689">
    <property type="entry name" value="Homeodomain-like"/>
    <property type="match status" value="1"/>
</dbReference>
<gene>
    <name evidence="5" type="ORF">HCU73_14760</name>
</gene>
<dbReference type="GO" id="GO:0003700">
    <property type="term" value="F:DNA-binding transcription factor activity"/>
    <property type="evidence" value="ECO:0007669"/>
    <property type="project" value="InterPro"/>
</dbReference>
<evidence type="ECO:0000256" key="1">
    <source>
        <dbReference type="ARBA" id="ARBA00023015"/>
    </source>
</evidence>
<dbReference type="RefSeq" id="WP_168624231.1">
    <property type="nucleotide sequence ID" value="NZ_JAAZQQ010000005.1"/>
</dbReference>
<comment type="caution">
    <text evidence="5">The sequence shown here is derived from an EMBL/GenBank/DDBJ whole genome shotgun (WGS) entry which is preliminary data.</text>
</comment>
<feature type="domain" description="HTH araC/xylS-type" evidence="4">
    <location>
        <begin position="211"/>
        <end position="309"/>
    </location>
</feature>
<dbReference type="InterPro" id="IPR018060">
    <property type="entry name" value="HTH_AraC"/>
</dbReference>
<dbReference type="Pfam" id="PF12833">
    <property type="entry name" value="HTH_18"/>
    <property type="match status" value="1"/>
</dbReference>
<accession>A0A7X6JZS5</accession>
<evidence type="ECO:0000256" key="3">
    <source>
        <dbReference type="ARBA" id="ARBA00023163"/>
    </source>
</evidence>
<dbReference type="SMART" id="SM00342">
    <property type="entry name" value="HTH_ARAC"/>
    <property type="match status" value="1"/>
</dbReference>
<proteinExistence type="predicted"/>
<protein>
    <submittedName>
        <fullName evidence="5">Helix-turn-helix domain-containing protein</fullName>
    </submittedName>
</protein>
<dbReference type="PANTHER" id="PTHR46796">
    <property type="entry name" value="HTH-TYPE TRANSCRIPTIONAL ACTIVATOR RHAS-RELATED"/>
    <property type="match status" value="1"/>
</dbReference>
<dbReference type="PROSITE" id="PS01124">
    <property type="entry name" value="HTH_ARAC_FAMILY_2"/>
    <property type="match status" value="1"/>
</dbReference>
<reference evidence="5 6" key="1">
    <citation type="submission" date="2020-04" db="EMBL/GenBank/DDBJ databases">
        <authorList>
            <person name="Yoon J."/>
        </authorList>
    </citation>
    <scope>NUCLEOTIDE SEQUENCE [LARGE SCALE GENOMIC DNA]</scope>
    <source>
        <strain evidence="5 6">KMU-115</strain>
    </source>
</reference>
<dbReference type="InterPro" id="IPR050204">
    <property type="entry name" value="AraC_XylS_family_regulators"/>
</dbReference>
<keyword evidence="6" id="KW-1185">Reference proteome</keyword>
<dbReference type="PROSITE" id="PS00041">
    <property type="entry name" value="HTH_ARAC_FAMILY_1"/>
    <property type="match status" value="1"/>
</dbReference>
<dbReference type="EMBL" id="JAAZQQ010000005">
    <property type="protein sequence ID" value="NKX45854.1"/>
    <property type="molecule type" value="Genomic_DNA"/>
</dbReference>
<evidence type="ECO:0000259" key="4">
    <source>
        <dbReference type="PROSITE" id="PS01124"/>
    </source>
</evidence>
<keyword evidence="2" id="KW-0238">DNA-binding</keyword>
<keyword evidence="3" id="KW-0804">Transcription</keyword>
<evidence type="ECO:0000313" key="6">
    <source>
        <dbReference type="Proteomes" id="UP000526408"/>
    </source>
</evidence>
<dbReference type="InterPro" id="IPR018062">
    <property type="entry name" value="HTH_AraC-typ_CS"/>
</dbReference>
<evidence type="ECO:0000313" key="5">
    <source>
        <dbReference type="EMBL" id="NKX45854.1"/>
    </source>
</evidence>
<dbReference type="InterPro" id="IPR009057">
    <property type="entry name" value="Homeodomain-like_sf"/>
</dbReference>
<organism evidence="5 6">
    <name type="scientific">Roseicyclus persicicus</name>
    <dbReference type="NCBI Taxonomy" id="2650661"/>
    <lineage>
        <taxon>Bacteria</taxon>
        <taxon>Pseudomonadati</taxon>
        <taxon>Pseudomonadota</taxon>
        <taxon>Alphaproteobacteria</taxon>
        <taxon>Rhodobacterales</taxon>
        <taxon>Roseobacteraceae</taxon>
        <taxon>Roseicyclus</taxon>
    </lineage>
</organism>
<dbReference type="GO" id="GO:0043565">
    <property type="term" value="F:sequence-specific DNA binding"/>
    <property type="evidence" value="ECO:0007669"/>
    <property type="project" value="InterPro"/>
</dbReference>
<keyword evidence="1" id="KW-0805">Transcription regulation</keyword>
<sequence length="320" mass="34014">MAHLSFILFPGFPMLPYALAREALALANRMAGETLFTCDTRVPGHGQSQASNGAVMAPDRPDWGDPEKVDLGLVLCGDQVPGRIPNGFQSFLRQIDAAGGRLGGVETGTLILARIGHLDGRRAVLVRGEDGDRDEVFAGLQPSERPYVLDDRRLTVAGGVAAGDALCAWIAETASPALADEVARALATGRVRTHAATATEAPAEPSDPVIAEMEARMRAHLADPLPLSELADSLGLSRKALRGRCMRALGAKPSDHYLTLRLQHGAELLRHTAMPVSDIARQSGFDTLAGFSRSIRNTLGVSPSAVRKMARAARMVAKYA</sequence>
<dbReference type="Gene3D" id="1.10.10.60">
    <property type="entry name" value="Homeodomain-like"/>
    <property type="match status" value="1"/>
</dbReference>
<dbReference type="SUPFAM" id="SSF52317">
    <property type="entry name" value="Class I glutamine amidotransferase-like"/>
    <property type="match status" value="1"/>
</dbReference>
<name>A0A7X6JZS5_9RHOB</name>
<dbReference type="InterPro" id="IPR029062">
    <property type="entry name" value="Class_I_gatase-like"/>
</dbReference>
<dbReference type="Gene3D" id="3.40.50.880">
    <property type="match status" value="1"/>
</dbReference>